<accession>A0A8J2NKU3</accession>
<protein>
    <submittedName>
        <fullName evidence="2">Uncharacterized protein</fullName>
    </submittedName>
</protein>
<keyword evidence="3" id="KW-1185">Reference proteome</keyword>
<organism evidence="2 3">
    <name type="scientific">Allacma fusca</name>
    <dbReference type="NCBI Taxonomy" id="39272"/>
    <lineage>
        <taxon>Eukaryota</taxon>
        <taxon>Metazoa</taxon>
        <taxon>Ecdysozoa</taxon>
        <taxon>Arthropoda</taxon>
        <taxon>Hexapoda</taxon>
        <taxon>Collembola</taxon>
        <taxon>Symphypleona</taxon>
        <taxon>Sminthuridae</taxon>
        <taxon>Allacma</taxon>
    </lineage>
</organism>
<sequence length="108" mass="12304">MNEHEHIQETEDSEDSETEETMLSQVSTTKGTFIWDSASPCSRKVPIVNSNLEVVKQSKSMLFIDTFQVQVVSLSGNLFSLCDDFHHSFPSPRPRKPSGNVKQRAQWF</sequence>
<gene>
    <name evidence="2" type="ORF">AFUS01_LOCUS3087</name>
</gene>
<feature type="compositionally biased region" description="Acidic residues" evidence="1">
    <location>
        <begin position="10"/>
        <end position="20"/>
    </location>
</feature>
<proteinExistence type="predicted"/>
<dbReference type="EMBL" id="CAJVCH010018178">
    <property type="protein sequence ID" value="CAG7684689.1"/>
    <property type="molecule type" value="Genomic_DNA"/>
</dbReference>
<name>A0A8J2NKU3_9HEXA</name>
<evidence type="ECO:0000313" key="2">
    <source>
        <dbReference type="EMBL" id="CAG7684689.1"/>
    </source>
</evidence>
<evidence type="ECO:0000313" key="3">
    <source>
        <dbReference type="Proteomes" id="UP000708208"/>
    </source>
</evidence>
<feature type="region of interest" description="Disordered" evidence="1">
    <location>
        <begin position="1"/>
        <end position="27"/>
    </location>
</feature>
<dbReference type="AlphaFoldDB" id="A0A8J2NKU3"/>
<comment type="caution">
    <text evidence="2">The sequence shown here is derived from an EMBL/GenBank/DDBJ whole genome shotgun (WGS) entry which is preliminary data.</text>
</comment>
<reference evidence="2" key="1">
    <citation type="submission" date="2021-06" db="EMBL/GenBank/DDBJ databases">
        <authorList>
            <person name="Hodson N. C."/>
            <person name="Mongue J. A."/>
            <person name="Jaron S. K."/>
        </authorList>
    </citation>
    <scope>NUCLEOTIDE SEQUENCE</scope>
</reference>
<dbReference type="Proteomes" id="UP000708208">
    <property type="component" value="Unassembled WGS sequence"/>
</dbReference>
<evidence type="ECO:0000256" key="1">
    <source>
        <dbReference type="SAM" id="MobiDB-lite"/>
    </source>
</evidence>